<dbReference type="GO" id="GO:0006412">
    <property type="term" value="P:translation"/>
    <property type="evidence" value="ECO:0007669"/>
    <property type="project" value="InterPro"/>
</dbReference>
<dbReference type="EMBL" id="UOET01000446">
    <property type="protein sequence ID" value="VAW29929.1"/>
    <property type="molecule type" value="Genomic_DNA"/>
</dbReference>
<dbReference type="AlphaFoldDB" id="A0A3B0UZA0"/>
<reference evidence="6" key="1">
    <citation type="submission" date="2018-06" db="EMBL/GenBank/DDBJ databases">
        <authorList>
            <person name="Zhirakovskaya E."/>
        </authorList>
    </citation>
    <scope>NUCLEOTIDE SEQUENCE</scope>
</reference>
<dbReference type="PANTHER" id="PTHR12899">
    <property type="entry name" value="39S RIBOSOMAL PROTEIN L18, MITOCHONDRIAL"/>
    <property type="match status" value="1"/>
</dbReference>
<evidence type="ECO:0000256" key="3">
    <source>
        <dbReference type="ARBA" id="ARBA00022884"/>
    </source>
</evidence>
<keyword evidence="5" id="KW-0687">Ribonucleoprotein</keyword>
<dbReference type="CDD" id="cd00432">
    <property type="entry name" value="Ribosomal_L18_L5e"/>
    <property type="match status" value="1"/>
</dbReference>
<proteinExistence type="inferred from homology"/>
<sequence>MSKKATSKEALRAHRHARIRARVSGTAECPRLAVYKSNRFVSAQLIDDEACKTIVSAHGREFGGSKLSQATEVGKAIAKRATKLGIAKAVFDRGGYTYAARVKTLADSAREGGLVF</sequence>
<dbReference type="GO" id="GO:0008097">
    <property type="term" value="F:5S rRNA binding"/>
    <property type="evidence" value="ECO:0007669"/>
    <property type="project" value="TreeGrafter"/>
</dbReference>
<keyword evidence="2" id="KW-0699">rRNA-binding</keyword>
<keyword evidence="4 6" id="KW-0689">Ribosomal protein</keyword>
<protein>
    <submittedName>
        <fullName evidence="6">LSU ribosomal protein L18p (L5e)</fullName>
    </submittedName>
</protein>
<dbReference type="GO" id="GO:0003735">
    <property type="term" value="F:structural constituent of ribosome"/>
    <property type="evidence" value="ECO:0007669"/>
    <property type="project" value="InterPro"/>
</dbReference>
<comment type="similarity">
    <text evidence="1">Belongs to the universal ribosomal protein uL18 family.</text>
</comment>
<evidence type="ECO:0000256" key="2">
    <source>
        <dbReference type="ARBA" id="ARBA00022730"/>
    </source>
</evidence>
<evidence type="ECO:0000256" key="4">
    <source>
        <dbReference type="ARBA" id="ARBA00022980"/>
    </source>
</evidence>
<dbReference type="NCBIfam" id="TIGR00060">
    <property type="entry name" value="L18_bact"/>
    <property type="match status" value="1"/>
</dbReference>
<evidence type="ECO:0000313" key="6">
    <source>
        <dbReference type="EMBL" id="VAW29929.1"/>
    </source>
</evidence>
<dbReference type="Gene3D" id="3.30.420.100">
    <property type="match status" value="1"/>
</dbReference>
<dbReference type="GO" id="GO:0022625">
    <property type="term" value="C:cytosolic large ribosomal subunit"/>
    <property type="evidence" value="ECO:0007669"/>
    <property type="project" value="TreeGrafter"/>
</dbReference>
<name>A0A3B0UZA0_9ZZZZ</name>
<evidence type="ECO:0000256" key="1">
    <source>
        <dbReference type="ARBA" id="ARBA00007116"/>
    </source>
</evidence>
<organism evidence="6">
    <name type="scientific">hydrothermal vent metagenome</name>
    <dbReference type="NCBI Taxonomy" id="652676"/>
    <lineage>
        <taxon>unclassified sequences</taxon>
        <taxon>metagenomes</taxon>
        <taxon>ecological metagenomes</taxon>
    </lineage>
</organism>
<dbReference type="PANTHER" id="PTHR12899:SF3">
    <property type="entry name" value="LARGE RIBOSOMAL SUBUNIT PROTEIN UL18M"/>
    <property type="match status" value="1"/>
</dbReference>
<dbReference type="Pfam" id="PF00861">
    <property type="entry name" value="Ribosomal_L18p"/>
    <property type="match status" value="1"/>
</dbReference>
<dbReference type="InterPro" id="IPR004389">
    <property type="entry name" value="Ribosomal_uL18_bac-type"/>
</dbReference>
<dbReference type="SUPFAM" id="SSF53137">
    <property type="entry name" value="Translational machinery components"/>
    <property type="match status" value="1"/>
</dbReference>
<keyword evidence="3" id="KW-0694">RNA-binding</keyword>
<dbReference type="HAMAP" id="MF_01337_B">
    <property type="entry name" value="Ribosomal_uL18_B"/>
    <property type="match status" value="1"/>
</dbReference>
<accession>A0A3B0UZA0</accession>
<gene>
    <name evidence="6" type="ORF">MNBD_BACTEROID07-565</name>
</gene>
<dbReference type="InterPro" id="IPR005484">
    <property type="entry name" value="Ribosomal_uL18_bac/plant/anim"/>
</dbReference>
<dbReference type="InterPro" id="IPR057268">
    <property type="entry name" value="Ribosomal_L18"/>
</dbReference>
<evidence type="ECO:0000256" key="5">
    <source>
        <dbReference type="ARBA" id="ARBA00023274"/>
    </source>
</evidence>